<evidence type="ECO:0000256" key="7">
    <source>
        <dbReference type="ARBA" id="ARBA00023170"/>
    </source>
</evidence>
<feature type="transmembrane region" description="Helical" evidence="10">
    <location>
        <begin position="53"/>
        <end position="75"/>
    </location>
</feature>
<evidence type="ECO:0000259" key="11">
    <source>
        <dbReference type="Pfam" id="PF00060"/>
    </source>
</evidence>
<evidence type="ECO:0000256" key="2">
    <source>
        <dbReference type="ARBA" id="ARBA00008685"/>
    </source>
</evidence>
<organism evidence="12 13">
    <name type="scientific">Halocaridina rubra</name>
    <name type="common">Hawaiian red shrimp</name>
    <dbReference type="NCBI Taxonomy" id="373956"/>
    <lineage>
        <taxon>Eukaryota</taxon>
        <taxon>Metazoa</taxon>
        <taxon>Ecdysozoa</taxon>
        <taxon>Arthropoda</taxon>
        <taxon>Crustacea</taxon>
        <taxon>Multicrustacea</taxon>
        <taxon>Malacostraca</taxon>
        <taxon>Eumalacostraca</taxon>
        <taxon>Eucarida</taxon>
        <taxon>Decapoda</taxon>
        <taxon>Pleocyemata</taxon>
        <taxon>Caridea</taxon>
        <taxon>Atyoidea</taxon>
        <taxon>Atyidae</taxon>
        <taxon>Halocaridina</taxon>
    </lineage>
</organism>
<comment type="caution">
    <text evidence="12">The sequence shown here is derived from an EMBL/GenBank/DDBJ whole genome shotgun (WGS) entry which is preliminary data.</text>
</comment>
<evidence type="ECO:0000256" key="4">
    <source>
        <dbReference type="ARBA" id="ARBA00022692"/>
    </source>
</evidence>
<dbReference type="GO" id="GO:0005886">
    <property type="term" value="C:plasma membrane"/>
    <property type="evidence" value="ECO:0007669"/>
    <property type="project" value="UniProtKB-SubCell"/>
</dbReference>
<evidence type="ECO:0000313" key="13">
    <source>
        <dbReference type="Proteomes" id="UP001381693"/>
    </source>
</evidence>
<dbReference type="SUPFAM" id="SSF53850">
    <property type="entry name" value="Periplasmic binding protein-like II"/>
    <property type="match status" value="1"/>
</dbReference>
<keyword evidence="13" id="KW-1185">Reference proteome</keyword>
<feature type="transmembrane region" description="Helical" evidence="10">
    <location>
        <begin position="323"/>
        <end position="347"/>
    </location>
</feature>
<evidence type="ECO:0000256" key="1">
    <source>
        <dbReference type="ARBA" id="ARBA00004651"/>
    </source>
</evidence>
<proteinExistence type="inferred from homology"/>
<gene>
    <name evidence="12" type="ORF">SK128_009434</name>
</gene>
<feature type="domain" description="Ionotropic glutamate receptor C-terminal" evidence="11">
    <location>
        <begin position="59"/>
        <end position="330"/>
    </location>
</feature>
<comment type="subcellular location">
    <subcellularLocation>
        <location evidence="1">Cell membrane</location>
        <topology evidence="1">Multi-pass membrane protein</topology>
    </subcellularLocation>
</comment>
<evidence type="ECO:0000256" key="5">
    <source>
        <dbReference type="ARBA" id="ARBA00022989"/>
    </source>
</evidence>
<dbReference type="Gene3D" id="3.40.190.10">
    <property type="entry name" value="Periplasmic binding protein-like II"/>
    <property type="match status" value="2"/>
</dbReference>
<keyword evidence="8" id="KW-0325">Glycoprotein</keyword>
<dbReference type="PANTHER" id="PTHR42643">
    <property type="entry name" value="IONOTROPIC RECEPTOR 20A-RELATED"/>
    <property type="match status" value="1"/>
</dbReference>
<dbReference type="EMBL" id="JAXCGZ010022810">
    <property type="protein sequence ID" value="KAK7023518.1"/>
    <property type="molecule type" value="Genomic_DNA"/>
</dbReference>
<dbReference type="InterPro" id="IPR001320">
    <property type="entry name" value="Iontro_rcpt_C"/>
</dbReference>
<evidence type="ECO:0000313" key="12">
    <source>
        <dbReference type="EMBL" id="KAK7023518.1"/>
    </source>
</evidence>
<keyword evidence="5 10" id="KW-1133">Transmembrane helix</keyword>
<dbReference type="GO" id="GO:0015276">
    <property type="term" value="F:ligand-gated monoatomic ion channel activity"/>
    <property type="evidence" value="ECO:0007669"/>
    <property type="project" value="InterPro"/>
</dbReference>
<keyword evidence="6 10" id="KW-0472">Membrane</keyword>
<name>A0AAN8WB16_HALRR</name>
<evidence type="ECO:0000256" key="9">
    <source>
        <dbReference type="SAM" id="MobiDB-lite"/>
    </source>
</evidence>
<evidence type="ECO:0000256" key="6">
    <source>
        <dbReference type="ARBA" id="ARBA00023136"/>
    </source>
</evidence>
<evidence type="ECO:0000256" key="3">
    <source>
        <dbReference type="ARBA" id="ARBA00022475"/>
    </source>
</evidence>
<evidence type="ECO:0000256" key="10">
    <source>
        <dbReference type="SAM" id="Phobius"/>
    </source>
</evidence>
<dbReference type="PANTHER" id="PTHR42643:SF30">
    <property type="entry name" value="IONOTROPIC RECEPTOR 40A-RELATED"/>
    <property type="match status" value="1"/>
</dbReference>
<feature type="transmembrane region" description="Helical" evidence="10">
    <location>
        <begin position="123"/>
        <end position="146"/>
    </location>
</feature>
<reference evidence="12 13" key="1">
    <citation type="submission" date="2023-11" db="EMBL/GenBank/DDBJ databases">
        <title>Halocaridina rubra genome assembly.</title>
        <authorList>
            <person name="Smith C."/>
        </authorList>
    </citation>
    <scope>NUCLEOTIDE SEQUENCE [LARGE SCALE GENOMIC DNA]</scope>
    <source>
        <strain evidence="12">EP-1</strain>
        <tissue evidence="12">Whole</tissue>
    </source>
</reference>
<keyword evidence="4 10" id="KW-0812">Transmembrane</keyword>
<protein>
    <recommendedName>
        <fullName evidence="11">Ionotropic glutamate receptor C-terminal domain-containing protein</fullName>
    </recommendedName>
</protein>
<evidence type="ECO:0000256" key="8">
    <source>
        <dbReference type="ARBA" id="ARBA00023180"/>
    </source>
</evidence>
<dbReference type="Proteomes" id="UP001381693">
    <property type="component" value="Unassembled WGS sequence"/>
</dbReference>
<dbReference type="GO" id="GO:0050906">
    <property type="term" value="P:detection of stimulus involved in sensory perception"/>
    <property type="evidence" value="ECO:0007669"/>
    <property type="project" value="UniProtKB-ARBA"/>
</dbReference>
<dbReference type="Pfam" id="PF00060">
    <property type="entry name" value="Lig_chan"/>
    <property type="match status" value="1"/>
</dbReference>
<feature type="region of interest" description="Disordered" evidence="9">
    <location>
        <begin position="290"/>
        <end position="312"/>
    </location>
</feature>
<keyword evidence="7" id="KW-0675">Receptor</keyword>
<keyword evidence="3" id="KW-1003">Cell membrane</keyword>
<accession>A0AAN8WB16</accession>
<comment type="similarity">
    <text evidence="2">Belongs to the glutamate-gated ion channel (TC 1.A.10.1) family.</text>
</comment>
<dbReference type="InterPro" id="IPR052192">
    <property type="entry name" value="Insect_Ionotropic_Sensory_Rcpt"/>
</dbReference>
<dbReference type="AlphaFoldDB" id="A0AAN8WB16"/>
<sequence length="374" mass="42576">MGETIRGDTDISFANYFITADRLKIIDMTRFYYIDYTCFITPMPKPLPQYTAVAWPFKLNVWIAVLLMLILLPPVVRLTGNVEPIKWYRSLNNGYWYILGVVLNRPPSLQIEPVSSSVRIVVLFSWIGGFILVVIYQSSLIAFLLVPLPAQPVNTLEDLLESGLHWGVRDSGGWGEWFSNSIDPTSRKIAEGFEFVRGIDGGISRVLEGNFAFMNSGTFLRYLVSSNFTNEYGQTTLHVTRECFVPFRIGLGMPRFSVYTKKFNAVISRVVEAGMVSHWFQNLLDKAEKKQREKSRKKQEQTKMQDPFSSTPKSLSLYHMQGAFILLVAGWVLSALVYLWEILLWYMCRCEPAGIGNNVTMVSIKRPGKIPSYG</sequence>